<sequence length="158" mass="17363">MSRPVREEPQASRHEGKRLTISLGSSNIYLEALKLALPSYTREPSILDRLGFPEQKISRSALAEDTIRDTIKSDTIKEETGSGSINNDFEEADKELIPQPESLKPLKLTLTIDATTALLPILLLISPVSETKSTTLTPITRESTLSVIIAETLTFNAT</sequence>
<proteinExistence type="predicted"/>
<dbReference type="AlphaFoldDB" id="A0A1E1KJ94"/>
<name>A0A1E1KJ94_9HELO</name>
<reference evidence="2" key="1">
    <citation type="submission" date="2016-03" db="EMBL/GenBank/DDBJ databases">
        <authorList>
            <person name="Ploux O."/>
        </authorList>
    </citation>
    <scope>NUCLEOTIDE SEQUENCE [LARGE SCALE GENOMIC DNA]</scope>
    <source>
        <strain evidence="2">UK7</strain>
    </source>
</reference>
<dbReference type="EMBL" id="FJUW01000014">
    <property type="protein sequence ID" value="CZS98072.1"/>
    <property type="molecule type" value="Genomic_DNA"/>
</dbReference>
<dbReference type="InParanoid" id="A0A1E1KJ94"/>
<evidence type="ECO:0000313" key="2">
    <source>
        <dbReference type="Proteomes" id="UP000178129"/>
    </source>
</evidence>
<gene>
    <name evidence="1" type="ORF">RCO7_11700</name>
</gene>
<accession>A0A1E1KJ94</accession>
<organism evidence="1 2">
    <name type="scientific">Rhynchosporium graminicola</name>
    <dbReference type="NCBI Taxonomy" id="2792576"/>
    <lineage>
        <taxon>Eukaryota</taxon>
        <taxon>Fungi</taxon>
        <taxon>Dikarya</taxon>
        <taxon>Ascomycota</taxon>
        <taxon>Pezizomycotina</taxon>
        <taxon>Leotiomycetes</taxon>
        <taxon>Helotiales</taxon>
        <taxon>Ploettnerulaceae</taxon>
        <taxon>Rhynchosporium</taxon>
    </lineage>
</organism>
<keyword evidence="2" id="KW-1185">Reference proteome</keyword>
<dbReference type="Proteomes" id="UP000178129">
    <property type="component" value="Unassembled WGS sequence"/>
</dbReference>
<comment type="caution">
    <text evidence="1">The sequence shown here is derived from an EMBL/GenBank/DDBJ whole genome shotgun (WGS) entry which is preliminary data.</text>
</comment>
<evidence type="ECO:0000313" key="1">
    <source>
        <dbReference type="EMBL" id="CZS98072.1"/>
    </source>
</evidence>
<protein>
    <submittedName>
        <fullName evidence="1">Uncharacterized protein</fullName>
    </submittedName>
</protein>